<gene>
    <name evidence="1" type="ORF">RRG08_029789</name>
</gene>
<keyword evidence="2" id="KW-1185">Reference proteome</keyword>
<sequence>MRCASSQDPRPKDDFITERRFSVKSTTPLLHPVDKSIIAKPGAWHQNLFSPEATVLVEVASHSGESPTAHTAVSLTQRLTYPLEIIRQCLFNSCKHPNGLELSSLYLINFTDPRHRKVVCGNDIAESG</sequence>
<evidence type="ECO:0000313" key="1">
    <source>
        <dbReference type="EMBL" id="KAK3750868.1"/>
    </source>
</evidence>
<organism evidence="1 2">
    <name type="scientific">Elysia crispata</name>
    <name type="common">lettuce slug</name>
    <dbReference type="NCBI Taxonomy" id="231223"/>
    <lineage>
        <taxon>Eukaryota</taxon>
        <taxon>Metazoa</taxon>
        <taxon>Spiralia</taxon>
        <taxon>Lophotrochozoa</taxon>
        <taxon>Mollusca</taxon>
        <taxon>Gastropoda</taxon>
        <taxon>Heterobranchia</taxon>
        <taxon>Euthyneura</taxon>
        <taxon>Panpulmonata</taxon>
        <taxon>Sacoglossa</taxon>
        <taxon>Placobranchoidea</taxon>
        <taxon>Plakobranchidae</taxon>
        <taxon>Elysia</taxon>
    </lineage>
</organism>
<reference evidence="1" key="1">
    <citation type="journal article" date="2023" name="G3 (Bethesda)">
        <title>A reference genome for the long-term kleptoplast-retaining sea slug Elysia crispata morphotype clarki.</title>
        <authorList>
            <person name="Eastman K.E."/>
            <person name="Pendleton A.L."/>
            <person name="Shaikh M.A."/>
            <person name="Suttiyut T."/>
            <person name="Ogas R."/>
            <person name="Tomko P."/>
            <person name="Gavelis G."/>
            <person name="Widhalm J.R."/>
            <person name="Wisecaver J.H."/>
        </authorList>
    </citation>
    <scope>NUCLEOTIDE SEQUENCE</scope>
    <source>
        <strain evidence="1">ECLA1</strain>
    </source>
</reference>
<dbReference type="Proteomes" id="UP001283361">
    <property type="component" value="Unassembled WGS sequence"/>
</dbReference>
<dbReference type="EMBL" id="JAWDGP010005843">
    <property type="protein sequence ID" value="KAK3750868.1"/>
    <property type="molecule type" value="Genomic_DNA"/>
</dbReference>
<protein>
    <submittedName>
        <fullName evidence="1">Uncharacterized protein</fullName>
    </submittedName>
</protein>
<evidence type="ECO:0000313" key="2">
    <source>
        <dbReference type="Proteomes" id="UP001283361"/>
    </source>
</evidence>
<proteinExistence type="predicted"/>
<comment type="caution">
    <text evidence="1">The sequence shown here is derived from an EMBL/GenBank/DDBJ whole genome shotgun (WGS) entry which is preliminary data.</text>
</comment>
<dbReference type="AlphaFoldDB" id="A0AAE1D138"/>
<accession>A0AAE1D138</accession>
<name>A0AAE1D138_9GAST</name>